<comment type="caution">
    <text evidence="2">The sequence shown here is derived from an EMBL/GenBank/DDBJ whole genome shotgun (WGS) entry which is preliminary data.</text>
</comment>
<organism evidence="2 3">
    <name type="scientific">Novosphingobium umbonatum</name>
    <dbReference type="NCBI Taxonomy" id="1908524"/>
    <lineage>
        <taxon>Bacteria</taxon>
        <taxon>Pseudomonadati</taxon>
        <taxon>Pseudomonadota</taxon>
        <taxon>Alphaproteobacteria</taxon>
        <taxon>Sphingomonadales</taxon>
        <taxon>Sphingomonadaceae</taxon>
        <taxon>Novosphingobium</taxon>
    </lineage>
</organism>
<evidence type="ECO:0000313" key="3">
    <source>
        <dbReference type="Proteomes" id="UP000282837"/>
    </source>
</evidence>
<name>A0A3S2Y548_9SPHN</name>
<dbReference type="InterPro" id="IPR004360">
    <property type="entry name" value="Glyas_Fos-R_dOase_dom"/>
</dbReference>
<dbReference type="EMBL" id="SACO01000022">
    <property type="protein sequence ID" value="RVU02280.1"/>
    <property type="molecule type" value="Genomic_DNA"/>
</dbReference>
<dbReference type="InterPro" id="IPR029068">
    <property type="entry name" value="Glyas_Bleomycin-R_OHBP_Dase"/>
</dbReference>
<dbReference type="Pfam" id="PF00903">
    <property type="entry name" value="Glyoxalase"/>
    <property type="match status" value="1"/>
</dbReference>
<dbReference type="InterPro" id="IPR037523">
    <property type="entry name" value="VOC_core"/>
</dbReference>
<reference evidence="2 3" key="1">
    <citation type="submission" date="2019-01" db="EMBL/GenBank/DDBJ databases">
        <authorList>
            <person name="Chen W.-M."/>
        </authorList>
    </citation>
    <scope>NUCLEOTIDE SEQUENCE [LARGE SCALE GENOMIC DNA]</scope>
    <source>
        <strain evidence="2 3">FSY-9</strain>
    </source>
</reference>
<accession>A0A3S2Y548</accession>
<dbReference type="SUPFAM" id="SSF54593">
    <property type="entry name" value="Glyoxalase/Bleomycin resistance protein/Dihydroxybiphenyl dioxygenase"/>
    <property type="match status" value="2"/>
</dbReference>
<proteinExistence type="predicted"/>
<evidence type="ECO:0000259" key="1">
    <source>
        <dbReference type="PROSITE" id="PS51819"/>
    </source>
</evidence>
<dbReference type="RefSeq" id="WP_127711869.1">
    <property type="nucleotide sequence ID" value="NZ_SACO01000022.1"/>
</dbReference>
<dbReference type="OrthoDB" id="9803142at2"/>
<keyword evidence="3" id="KW-1185">Reference proteome</keyword>
<feature type="domain" description="VOC" evidence="1">
    <location>
        <begin position="224"/>
        <end position="340"/>
    </location>
</feature>
<protein>
    <recommendedName>
        <fullName evidence="1">VOC domain-containing protein</fullName>
    </recommendedName>
</protein>
<sequence length="378" mass="42204">MTYLVGGLELDRPFRIERLGHFGYHTPDLPGTLRFLTEELGLFCSDIDDFTTRVPELPKEHALGYFIRCNSDHHTMVIGSQLLVDTREPARKGALVNQLSWQVGSLKQVVEGIDYLDHNARLRRIGRDSPGSNWHAYAYCPDGYVNEIYYGMEQVGWDGRSKPVAYAERAYHTRPPLPQIREHQEVCDIEARDGILPGFRHEEKREAAYDVEGVLLPQPFRLTRLARACLFVADPEASLAFYQDTLGLKVTERRGGMIFLRAADEHHSLALLPEAMKGELGIGAACSFAVASYDQLRAAYDYLRTRGNVILDLPADLSPGLSYGFWVKGPEAVAIQITYGAERFDAGGSTPPAMADLPATIQHGGERWFQPPFLGPLG</sequence>
<dbReference type="PROSITE" id="PS51819">
    <property type="entry name" value="VOC"/>
    <property type="match status" value="1"/>
</dbReference>
<dbReference type="Proteomes" id="UP000282837">
    <property type="component" value="Unassembled WGS sequence"/>
</dbReference>
<gene>
    <name evidence="2" type="ORF">EOE18_17355</name>
</gene>
<dbReference type="AlphaFoldDB" id="A0A3S2Y548"/>
<evidence type="ECO:0000313" key="2">
    <source>
        <dbReference type="EMBL" id="RVU02280.1"/>
    </source>
</evidence>
<dbReference type="Gene3D" id="3.10.180.10">
    <property type="entry name" value="2,3-Dihydroxybiphenyl 1,2-Dioxygenase, domain 1"/>
    <property type="match status" value="2"/>
</dbReference>